<dbReference type="HOGENOM" id="CLU_072989_0_2_0"/>
<dbReference type="AlphaFoldDB" id="H8H3S5"/>
<evidence type="ECO:0000256" key="1">
    <source>
        <dbReference type="SAM" id="MobiDB-lite"/>
    </source>
</evidence>
<organism evidence="2 3">
    <name type="scientific">Deinococcus gobiensis (strain DSM 21396 / JCM 16679 / CGMCC 1.7299 / I-0)</name>
    <dbReference type="NCBI Taxonomy" id="745776"/>
    <lineage>
        <taxon>Bacteria</taxon>
        <taxon>Thermotogati</taxon>
        <taxon>Deinococcota</taxon>
        <taxon>Deinococci</taxon>
        <taxon>Deinococcales</taxon>
        <taxon>Deinococcaceae</taxon>
        <taxon>Deinococcus</taxon>
    </lineage>
</organism>
<dbReference type="KEGG" id="dgo:DGo_PE0028"/>
<reference evidence="2 3" key="1">
    <citation type="journal article" date="2012" name="PLoS ONE">
        <title>Genome sequence and transcriptome analysis of the radioresistant bacterium Deinococcus gobiensis: insights into the extreme environmental adaptations.</title>
        <authorList>
            <person name="Yuan M."/>
            <person name="Chen M."/>
            <person name="Zhang W."/>
            <person name="Lu W."/>
            <person name="Wang J."/>
            <person name="Yang M."/>
            <person name="Zhao P."/>
            <person name="Tang R."/>
            <person name="Li X."/>
            <person name="Hao Y."/>
            <person name="Zhou Z."/>
            <person name="Zhan Y."/>
            <person name="Yu H."/>
            <person name="Teng C."/>
            <person name="Yan Y."/>
            <person name="Ping S."/>
            <person name="Wang Y."/>
            <person name="Lin M."/>
        </authorList>
    </citation>
    <scope>NUCLEOTIDE SEQUENCE [LARGE SCALE GENOMIC DNA]</scope>
    <source>
        <strain evidence="3">DSM 21396 / JCM 16679 / CGMCC 1.7299 / I-0</strain>
        <plasmid evidence="2">P5</plasmid>
    </source>
</reference>
<protein>
    <submittedName>
        <fullName evidence="2">Uncharacterized protein</fullName>
    </submittedName>
</protein>
<sequence length="160" mass="16976">MVAAPVHPHACGEHGIATLSAGGMTGPSPRLWGTRRAARVAAGLPRSIPTPVGNTRPTCADPPGRTVHPHACGEHAQELLVQAVRNGPSPRLWGTQMIEMWNDPTQRSIPTPVGNTPERRSGQPQWPVHPHACGEHTLADHMIGSLAGPSPRLWGTPGRL</sequence>
<keyword evidence="2" id="KW-0614">Plasmid</keyword>
<evidence type="ECO:0000313" key="2">
    <source>
        <dbReference type="EMBL" id="AFD28172.1"/>
    </source>
</evidence>
<proteinExistence type="predicted"/>
<feature type="region of interest" description="Disordered" evidence="1">
    <location>
        <begin position="104"/>
        <end position="127"/>
    </location>
</feature>
<gene>
    <name evidence="2" type="ordered locus">DGo_PE0028</name>
</gene>
<accession>H8H3S5</accession>
<evidence type="ECO:0000313" key="3">
    <source>
        <dbReference type="Proteomes" id="UP000007575"/>
    </source>
</evidence>
<dbReference type="AntiFam" id="ANF00006">
    <property type="entry name" value="Translation of CRISPR region"/>
</dbReference>
<dbReference type="AntiFam" id="ANF00057">
    <property type="entry name" value="Translation of E. coli type CRISPR repeat"/>
</dbReference>
<name>H8H3S5_DEIGI</name>
<geneLocation type="plasmid" evidence="2 3">
    <name>P5</name>
</geneLocation>
<keyword evidence="3" id="KW-1185">Reference proteome</keyword>
<dbReference type="EMBL" id="CP002196">
    <property type="protein sequence ID" value="AFD28172.1"/>
    <property type="molecule type" value="Genomic_DNA"/>
</dbReference>
<dbReference type="Proteomes" id="UP000007575">
    <property type="component" value="Plasmid P5"/>
</dbReference>